<evidence type="ECO:0000259" key="6">
    <source>
        <dbReference type="PROSITE" id="PS50090"/>
    </source>
</evidence>
<dbReference type="PANTHER" id="PTHR46621">
    <property type="entry name" value="SNRNA-ACTIVATING PROTEIN COMPLEX SUBUNIT 4"/>
    <property type="match status" value="1"/>
</dbReference>
<dbReference type="PROSITE" id="PS51294">
    <property type="entry name" value="HTH_MYB"/>
    <property type="match status" value="2"/>
</dbReference>
<feature type="region of interest" description="Disordered" evidence="5">
    <location>
        <begin position="558"/>
        <end position="588"/>
    </location>
</feature>
<dbReference type="GO" id="GO:0000978">
    <property type="term" value="F:RNA polymerase II cis-regulatory region sequence-specific DNA binding"/>
    <property type="evidence" value="ECO:0007669"/>
    <property type="project" value="TreeGrafter"/>
</dbReference>
<feature type="domain" description="HTH myb-type" evidence="8">
    <location>
        <begin position="399"/>
        <end position="447"/>
    </location>
</feature>
<evidence type="ECO:0000313" key="10">
    <source>
        <dbReference type="Proteomes" id="UP000276133"/>
    </source>
</evidence>
<dbReference type="STRING" id="10195.A0A3M7SN95"/>
<dbReference type="GO" id="GO:0042795">
    <property type="term" value="P:snRNA transcription by RNA polymerase II"/>
    <property type="evidence" value="ECO:0007669"/>
    <property type="project" value="TreeGrafter"/>
</dbReference>
<dbReference type="InterPro" id="IPR017930">
    <property type="entry name" value="Myb_dom"/>
</dbReference>
<dbReference type="GO" id="GO:0019185">
    <property type="term" value="C:snRNA-activating protein complex"/>
    <property type="evidence" value="ECO:0007669"/>
    <property type="project" value="TreeGrafter"/>
</dbReference>
<feature type="domain" description="Myb-like" evidence="6">
    <location>
        <begin position="340"/>
        <end position="391"/>
    </location>
</feature>
<feature type="domain" description="HTH myb-type" evidence="8">
    <location>
        <begin position="340"/>
        <end position="396"/>
    </location>
</feature>
<evidence type="ECO:0000256" key="2">
    <source>
        <dbReference type="ARBA" id="ARBA00023125"/>
    </source>
</evidence>
<dbReference type="OrthoDB" id="2143914at2759"/>
<evidence type="ECO:0000256" key="3">
    <source>
        <dbReference type="ARBA" id="ARBA00023163"/>
    </source>
</evidence>
<feature type="compositionally biased region" description="Basic residues" evidence="5">
    <location>
        <begin position="745"/>
        <end position="754"/>
    </location>
</feature>
<evidence type="ECO:0000256" key="1">
    <source>
        <dbReference type="ARBA" id="ARBA00023015"/>
    </source>
</evidence>
<dbReference type="EMBL" id="REGN01001094">
    <property type="protein sequence ID" value="RNA37100.1"/>
    <property type="molecule type" value="Genomic_DNA"/>
</dbReference>
<organism evidence="9 10">
    <name type="scientific">Brachionus plicatilis</name>
    <name type="common">Marine rotifer</name>
    <name type="synonym">Brachionus muelleri</name>
    <dbReference type="NCBI Taxonomy" id="10195"/>
    <lineage>
        <taxon>Eukaryota</taxon>
        <taxon>Metazoa</taxon>
        <taxon>Spiralia</taxon>
        <taxon>Gnathifera</taxon>
        <taxon>Rotifera</taxon>
        <taxon>Eurotatoria</taxon>
        <taxon>Monogononta</taxon>
        <taxon>Pseudotrocha</taxon>
        <taxon>Ploima</taxon>
        <taxon>Brachionidae</taxon>
        <taxon>Brachionus</taxon>
    </lineage>
</organism>
<keyword evidence="4" id="KW-0539">Nucleus</keyword>
<dbReference type="SUPFAM" id="SSF46689">
    <property type="entry name" value="Homeodomain-like"/>
    <property type="match status" value="3"/>
</dbReference>
<feature type="domain" description="Myb-like" evidence="6">
    <location>
        <begin position="399"/>
        <end position="443"/>
    </location>
</feature>
<keyword evidence="1" id="KW-0805">Transcription regulation</keyword>
<dbReference type="PROSITE" id="PS50090">
    <property type="entry name" value="MYB_LIKE"/>
    <property type="match status" value="3"/>
</dbReference>
<dbReference type="InterPro" id="IPR001005">
    <property type="entry name" value="SANT/Myb"/>
</dbReference>
<dbReference type="Pfam" id="PF13921">
    <property type="entry name" value="Myb_DNA-bind_6"/>
    <property type="match status" value="1"/>
</dbReference>
<dbReference type="GO" id="GO:0001006">
    <property type="term" value="F:RNA polymerase III type 3 promoter sequence-specific DNA binding"/>
    <property type="evidence" value="ECO:0007669"/>
    <property type="project" value="TreeGrafter"/>
</dbReference>
<feature type="compositionally biased region" description="Basic and acidic residues" evidence="5">
    <location>
        <begin position="573"/>
        <end position="583"/>
    </location>
</feature>
<keyword evidence="3" id="KW-0804">Transcription</keyword>
<accession>A0A3M7SN95</accession>
<comment type="caution">
    <text evidence="9">The sequence shown here is derived from an EMBL/GenBank/DDBJ whole genome shotgun (WGS) entry which is preliminary data.</text>
</comment>
<feature type="region of interest" description="Disordered" evidence="5">
    <location>
        <begin position="717"/>
        <end position="785"/>
    </location>
</feature>
<dbReference type="PANTHER" id="PTHR46621:SF1">
    <property type="entry name" value="SNRNA-ACTIVATING PROTEIN COMPLEX SUBUNIT 4"/>
    <property type="match status" value="1"/>
</dbReference>
<keyword evidence="10" id="KW-1185">Reference proteome</keyword>
<feature type="compositionally biased region" description="Polar residues" evidence="5">
    <location>
        <begin position="757"/>
        <end position="767"/>
    </location>
</feature>
<evidence type="ECO:0000256" key="4">
    <source>
        <dbReference type="ARBA" id="ARBA00023242"/>
    </source>
</evidence>
<evidence type="ECO:0000259" key="8">
    <source>
        <dbReference type="PROSITE" id="PS51294"/>
    </source>
</evidence>
<dbReference type="InterPro" id="IPR051575">
    <property type="entry name" value="Myb-like_DNA-bd"/>
</dbReference>
<evidence type="ECO:0000313" key="9">
    <source>
        <dbReference type="EMBL" id="RNA37100.1"/>
    </source>
</evidence>
<dbReference type="PROSITE" id="PS51293">
    <property type="entry name" value="SANT"/>
    <property type="match status" value="1"/>
</dbReference>
<proteinExistence type="predicted"/>
<dbReference type="InterPro" id="IPR009057">
    <property type="entry name" value="Homeodomain-like_sf"/>
</dbReference>
<keyword evidence="2" id="KW-0238">DNA-binding</keyword>
<dbReference type="GO" id="GO:0042796">
    <property type="term" value="P:snRNA transcription by RNA polymerase III"/>
    <property type="evidence" value="ECO:0007669"/>
    <property type="project" value="TreeGrafter"/>
</dbReference>
<feature type="compositionally biased region" description="Basic residues" evidence="5">
    <location>
        <begin position="563"/>
        <end position="572"/>
    </location>
</feature>
<name>A0A3M7SN95_BRAPC</name>
<dbReference type="CDD" id="cd00167">
    <property type="entry name" value="SANT"/>
    <property type="match status" value="3"/>
</dbReference>
<reference evidence="9 10" key="1">
    <citation type="journal article" date="2018" name="Sci. Rep.">
        <title>Genomic signatures of local adaptation to the degree of environmental predictability in rotifers.</title>
        <authorList>
            <person name="Franch-Gras L."/>
            <person name="Hahn C."/>
            <person name="Garcia-Roger E.M."/>
            <person name="Carmona M.J."/>
            <person name="Serra M."/>
            <person name="Gomez A."/>
        </authorList>
    </citation>
    <scope>NUCLEOTIDE SEQUENCE [LARGE SCALE GENOMIC DNA]</scope>
    <source>
        <strain evidence="9">HYR1</strain>
    </source>
</reference>
<feature type="domain" description="SANT" evidence="7">
    <location>
        <begin position="347"/>
        <end position="395"/>
    </location>
</feature>
<dbReference type="AlphaFoldDB" id="A0A3M7SN95"/>
<dbReference type="SMART" id="SM00717">
    <property type="entry name" value="SANT"/>
    <property type="match status" value="4"/>
</dbReference>
<dbReference type="Proteomes" id="UP000276133">
    <property type="component" value="Unassembled WGS sequence"/>
</dbReference>
<evidence type="ECO:0000259" key="7">
    <source>
        <dbReference type="PROSITE" id="PS51293"/>
    </source>
</evidence>
<feature type="compositionally biased region" description="Low complexity" evidence="5">
    <location>
        <begin position="717"/>
        <end position="727"/>
    </location>
</feature>
<dbReference type="Pfam" id="PF00249">
    <property type="entry name" value="Myb_DNA-binding"/>
    <property type="match status" value="2"/>
</dbReference>
<dbReference type="Gene3D" id="1.10.10.60">
    <property type="entry name" value="Homeodomain-like"/>
    <property type="match status" value="3"/>
</dbReference>
<gene>
    <name evidence="9" type="ORF">BpHYR1_045281</name>
</gene>
<dbReference type="InterPro" id="IPR017884">
    <property type="entry name" value="SANT_dom"/>
</dbReference>
<sequence>MQSSDHEIDSVDLTANSTENLTKTLLAINRAYQEVIVEKLEKLRTALVLNLQKQNEIGEKICSINQNLTSSKIEGYKFELEISKIKGNYFKDRFQSEPEHNIDTIRRSKLVYYDYVPQLKSEWTIDYRNKLKQAVIKDSIRITKNPITNKIKFLDEKFDKLKAVSRKSSELKSLKKMIRECGNQIKKIDSMSDVKILENIDAEKIDWLKISNVDLNENWSANECKLVWINVCDPRINQNKWTQEENSQLIDLAREFNEKNWEQISIKLNTNRSAFLCMKRYHEKTVDRYCKRDWTEEESNILLELVECYREGYFVPYNYLCYLNGTRDRNNVFIHHQKIDPNLNHGRWTSSEYQAFEEAVQYFSAKNWQEISEYVGTRTALQCKERYELKFLNPDKYKNWTIQEDKKLLDLVDKYGGQWSKIAASEFPYRTDHSCLFRYTKLMKWKRQNEWFESQPEKIQEFIKFLFKKRKSKNDNHDVEIYTEKGEMVPTTPKFGSGTGFLASMIDKIFEQRDLVEEFIDKKREGQLSLTILAKIGIYTPVVTNLIAKYKKYQLKNNEKTKQPGKKRGRKPKSAENEKKQESIETSNFKQKKSSVLIESGRIKRKYTRRAKIVRTFHSNNRKSKEESNFPLSINYYLKKNLSRRRKRKAKTKKFISQMNETTINEESTNTKSTKKLGKLKISEIFNIVEANNNVLEETEGEAVTLESIEKIEKLLTSTTSETSQETKSNKRKLTEKNSVEPAAKRKYKPRNKKVQNETLESPTTSKDALKPKRGRKKIIRETQPSSNDENIKFVLENKSSLLVDVNSISETTKIACFSEYPNEFKYMYSLKKDANFMKHFTIIKCKDTLVGIKPLNRIINDEYFTEPRLKAIENAMKKMSLLR</sequence>
<protein>
    <submittedName>
        <fullName evidence="9">snRNA-activating complex subunit 4 isoform X1</fullName>
    </submittedName>
</protein>
<evidence type="ECO:0000256" key="5">
    <source>
        <dbReference type="SAM" id="MobiDB-lite"/>
    </source>
</evidence>
<feature type="domain" description="Myb-like" evidence="6">
    <location>
        <begin position="233"/>
        <end position="285"/>
    </location>
</feature>